<feature type="non-terminal residue" evidence="1">
    <location>
        <position position="1"/>
    </location>
</feature>
<reference evidence="1" key="1">
    <citation type="submission" date="2021-06" db="EMBL/GenBank/DDBJ databases">
        <authorList>
            <person name="Kallberg Y."/>
            <person name="Tangrot J."/>
            <person name="Rosling A."/>
        </authorList>
    </citation>
    <scope>NUCLEOTIDE SEQUENCE</scope>
    <source>
        <strain evidence="1">AU212A</strain>
    </source>
</reference>
<gene>
    <name evidence="1" type="ORF">SCALOS_LOCUS5059</name>
</gene>
<accession>A0ACA9LUK0</accession>
<dbReference type="EMBL" id="CAJVPM010007618">
    <property type="protein sequence ID" value="CAG8547423.1"/>
    <property type="molecule type" value="Genomic_DNA"/>
</dbReference>
<protein>
    <submittedName>
        <fullName evidence="1">1901_t:CDS:1</fullName>
    </submittedName>
</protein>
<keyword evidence="2" id="KW-1185">Reference proteome</keyword>
<sequence>TMQVSVEKCKNENENSNPVSMSQEKPTKKLSCHIHYNKKCKLKKEQNSILPVEHNEPIPSDIHGHMSKSNR</sequence>
<evidence type="ECO:0000313" key="1">
    <source>
        <dbReference type="EMBL" id="CAG8547423.1"/>
    </source>
</evidence>
<organism evidence="1 2">
    <name type="scientific">Scutellospora calospora</name>
    <dbReference type="NCBI Taxonomy" id="85575"/>
    <lineage>
        <taxon>Eukaryota</taxon>
        <taxon>Fungi</taxon>
        <taxon>Fungi incertae sedis</taxon>
        <taxon>Mucoromycota</taxon>
        <taxon>Glomeromycotina</taxon>
        <taxon>Glomeromycetes</taxon>
        <taxon>Diversisporales</taxon>
        <taxon>Gigasporaceae</taxon>
        <taxon>Scutellospora</taxon>
    </lineage>
</organism>
<dbReference type="Proteomes" id="UP000789860">
    <property type="component" value="Unassembled WGS sequence"/>
</dbReference>
<comment type="caution">
    <text evidence="1">The sequence shown here is derived from an EMBL/GenBank/DDBJ whole genome shotgun (WGS) entry which is preliminary data.</text>
</comment>
<proteinExistence type="predicted"/>
<name>A0ACA9LUK0_9GLOM</name>
<evidence type="ECO:0000313" key="2">
    <source>
        <dbReference type="Proteomes" id="UP000789860"/>
    </source>
</evidence>